<dbReference type="EMBL" id="ASPP01007655">
    <property type="protein sequence ID" value="ETO26758.1"/>
    <property type="molecule type" value="Genomic_DNA"/>
</dbReference>
<protein>
    <submittedName>
        <fullName evidence="2">Uncharacterized protein</fullName>
    </submittedName>
</protein>
<reference evidence="2 3" key="1">
    <citation type="journal article" date="2013" name="Curr. Biol.">
        <title>The Genome of the Foraminiferan Reticulomyxa filosa.</title>
        <authorList>
            <person name="Glockner G."/>
            <person name="Hulsmann N."/>
            <person name="Schleicher M."/>
            <person name="Noegel A.A."/>
            <person name="Eichinger L."/>
            <person name="Gallinger C."/>
            <person name="Pawlowski J."/>
            <person name="Sierra R."/>
            <person name="Euteneuer U."/>
            <person name="Pillet L."/>
            <person name="Moustafa A."/>
            <person name="Platzer M."/>
            <person name="Groth M."/>
            <person name="Szafranski K."/>
            <person name="Schliwa M."/>
        </authorList>
    </citation>
    <scope>NUCLEOTIDE SEQUENCE [LARGE SCALE GENOMIC DNA]</scope>
</reference>
<proteinExistence type="predicted"/>
<comment type="caution">
    <text evidence="2">The sequence shown here is derived from an EMBL/GenBank/DDBJ whole genome shotgun (WGS) entry which is preliminary data.</text>
</comment>
<feature type="region of interest" description="Disordered" evidence="1">
    <location>
        <begin position="186"/>
        <end position="211"/>
    </location>
</feature>
<sequence length="371" mass="43371">MWQLVKLLQGNEELIDKVLQMTNNGKEEDPKLLMKGVLEALNDDLDLAIPVFDVSFCCWFFFWLYDCSAQKSTFVCVCMILAFGSRHYVKAITKSNKDAKESEQYIYNHVLNVLKLCKQGKSDKSMNCSKMVDIAIKHPLISPPEFSAPLVERLNWLASRQMIYEQYQLFFGRYLFYIQTDQSSTNDAPTQVQSNTTDSNDTTNPQNSVNNSEKMLIEVTLDIDNVNARTGNYDKKVIFKKCRASLNVNENEYEPNYYYSKVLEKRWEVSDFSKKELKLDEHKFQWVPNLEINNKLLSQYKITPSKNQLNGMRGYLIYDGLSKDWRKLQVFLQQLSDSYASDKEMKGLMKQIEDRPIFVCVEKWNLFDCNQ</sequence>
<feature type="compositionally biased region" description="Low complexity" evidence="1">
    <location>
        <begin position="193"/>
        <end position="208"/>
    </location>
</feature>
<name>X6NLH0_RETFI</name>
<accession>X6NLH0</accession>
<keyword evidence="3" id="KW-1185">Reference proteome</keyword>
<organism evidence="2 3">
    <name type="scientific">Reticulomyxa filosa</name>
    <dbReference type="NCBI Taxonomy" id="46433"/>
    <lineage>
        <taxon>Eukaryota</taxon>
        <taxon>Sar</taxon>
        <taxon>Rhizaria</taxon>
        <taxon>Retaria</taxon>
        <taxon>Foraminifera</taxon>
        <taxon>Monothalamids</taxon>
        <taxon>Reticulomyxidae</taxon>
        <taxon>Reticulomyxa</taxon>
    </lineage>
</organism>
<evidence type="ECO:0000313" key="2">
    <source>
        <dbReference type="EMBL" id="ETO26758.1"/>
    </source>
</evidence>
<evidence type="ECO:0000256" key="1">
    <source>
        <dbReference type="SAM" id="MobiDB-lite"/>
    </source>
</evidence>
<gene>
    <name evidence="2" type="ORF">RFI_10375</name>
</gene>
<evidence type="ECO:0000313" key="3">
    <source>
        <dbReference type="Proteomes" id="UP000023152"/>
    </source>
</evidence>
<dbReference type="AlphaFoldDB" id="X6NLH0"/>
<dbReference type="Proteomes" id="UP000023152">
    <property type="component" value="Unassembled WGS sequence"/>
</dbReference>